<dbReference type="PROSITE" id="PS00770">
    <property type="entry name" value="AA_TRANSFER_CLASS_4"/>
    <property type="match status" value="1"/>
</dbReference>
<proteinExistence type="inferred from homology"/>
<comment type="similarity">
    <text evidence="6">Belongs to the class-IV pyridoxal-phosphate-dependent aminotransferase family.</text>
</comment>
<dbReference type="Pfam" id="PF01063">
    <property type="entry name" value="Aminotran_4"/>
    <property type="match status" value="1"/>
</dbReference>
<evidence type="ECO:0000256" key="9">
    <source>
        <dbReference type="ARBA" id="ARBA00022605"/>
    </source>
</evidence>
<evidence type="ECO:0000256" key="6">
    <source>
        <dbReference type="ARBA" id="ARBA00009320"/>
    </source>
</evidence>
<dbReference type="GO" id="GO:0009099">
    <property type="term" value="P:L-valine biosynthetic process"/>
    <property type="evidence" value="ECO:0007669"/>
    <property type="project" value="UniProtKB-UniPathway"/>
</dbReference>
<dbReference type="GO" id="GO:0009098">
    <property type="term" value="P:L-leucine biosynthetic process"/>
    <property type="evidence" value="ECO:0007669"/>
    <property type="project" value="UniProtKB-UniPathway"/>
</dbReference>
<dbReference type="AlphaFoldDB" id="A0A3B0ST31"/>
<comment type="cofactor">
    <cofactor evidence="1">
        <name>pyridoxal 5'-phosphate</name>
        <dbReference type="ChEBI" id="CHEBI:597326"/>
    </cofactor>
</comment>
<protein>
    <recommendedName>
        <fullName evidence="7">branched-chain-amino-acid transaminase</fullName>
        <ecNumber evidence="7">2.6.1.42</ecNumber>
    </recommendedName>
</protein>
<sequence>MEPTELIWINGEMTPWEDANFHFLTHGLHYGTGVFEGIRAYETPKGTEVFRLTDHMERLRKGSKAYWIPVNYSTQELVDAVKLVVRENGLTAGYIRPLAFFGGGSMGLNPQAADPMLVIACWPWGTYLGDEGVRNGIRVKVSSWRRIDQSSFMPNAKGTGGYLNSVLAKQEALRAGYDEALLLNNDGMVSEGSGENLFVVTNGVVHTPPVASGILAGITRDSVMAILSEGGYDVSERVITRSDVYFADELFLTGTAAE</sequence>
<evidence type="ECO:0000256" key="12">
    <source>
        <dbReference type="ARBA" id="ARBA00023304"/>
    </source>
</evidence>
<dbReference type="InterPro" id="IPR043131">
    <property type="entry name" value="BCAT-like_N"/>
</dbReference>
<dbReference type="NCBIfam" id="NF005146">
    <property type="entry name" value="PRK06606.1"/>
    <property type="match status" value="1"/>
</dbReference>
<dbReference type="PANTHER" id="PTHR42743:SF11">
    <property type="entry name" value="AMINODEOXYCHORISMATE LYASE"/>
    <property type="match status" value="1"/>
</dbReference>
<dbReference type="UniPathway" id="UPA00048">
    <property type="reaction ID" value="UER00073"/>
</dbReference>
<keyword evidence="11" id="KW-0663">Pyridoxal phosphate</keyword>
<evidence type="ECO:0000256" key="1">
    <source>
        <dbReference type="ARBA" id="ARBA00001933"/>
    </source>
</evidence>
<keyword evidence="12" id="KW-0100">Branched-chain amino acid biosynthesis</keyword>
<comment type="pathway">
    <text evidence="5">Amino-acid biosynthesis; L-leucine biosynthesis; L-leucine from 3-methyl-2-oxobutanoate: step 4/4.</text>
</comment>
<dbReference type="InterPro" id="IPR050571">
    <property type="entry name" value="Class-IV_PLP-Dep_Aminotrnsfr"/>
</dbReference>
<evidence type="ECO:0000256" key="13">
    <source>
        <dbReference type="ARBA" id="ARBA00048212"/>
    </source>
</evidence>
<accession>A0A3B0ST31</accession>
<dbReference type="Gene3D" id="3.30.470.10">
    <property type="match status" value="1"/>
</dbReference>
<evidence type="ECO:0000256" key="2">
    <source>
        <dbReference type="ARBA" id="ARBA00003109"/>
    </source>
</evidence>
<dbReference type="InterPro" id="IPR036038">
    <property type="entry name" value="Aminotransferase-like"/>
</dbReference>
<dbReference type="EMBL" id="UOEK01000598">
    <property type="protein sequence ID" value="VAW09521.1"/>
    <property type="molecule type" value="Genomic_DNA"/>
</dbReference>
<dbReference type="EC" id="2.6.1.42" evidence="7"/>
<evidence type="ECO:0000313" key="16">
    <source>
        <dbReference type="EMBL" id="VAW09521.1"/>
    </source>
</evidence>
<dbReference type="InterPro" id="IPR005785">
    <property type="entry name" value="B_amino_transI"/>
</dbReference>
<dbReference type="UniPathway" id="UPA00047">
    <property type="reaction ID" value="UER00058"/>
</dbReference>
<dbReference type="InterPro" id="IPR043132">
    <property type="entry name" value="BCAT-like_C"/>
</dbReference>
<dbReference type="CDD" id="cd00449">
    <property type="entry name" value="PLPDE_IV"/>
    <property type="match status" value="1"/>
</dbReference>
<evidence type="ECO:0000256" key="14">
    <source>
        <dbReference type="ARBA" id="ARBA00048798"/>
    </source>
</evidence>
<dbReference type="FunFam" id="3.20.10.10:FF:000002">
    <property type="entry name" value="D-alanine aminotransferase"/>
    <property type="match status" value="1"/>
</dbReference>
<dbReference type="GO" id="GO:0052655">
    <property type="term" value="F:L-valine-2-oxoglutarate transaminase activity"/>
    <property type="evidence" value="ECO:0007669"/>
    <property type="project" value="RHEA"/>
</dbReference>
<dbReference type="InterPro" id="IPR001544">
    <property type="entry name" value="Aminotrans_IV"/>
</dbReference>
<feature type="non-terminal residue" evidence="16">
    <location>
        <position position="258"/>
    </location>
</feature>
<dbReference type="NCBIfam" id="TIGR01122">
    <property type="entry name" value="ilvE_I"/>
    <property type="match status" value="1"/>
</dbReference>
<keyword evidence="9" id="KW-0028">Amino-acid biosynthesis</keyword>
<comment type="catalytic activity">
    <reaction evidence="15">
        <text>L-leucine + 2-oxoglutarate = 4-methyl-2-oxopentanoate + L-glutamate</text>
        <dbReference type="Rhea" id="RHEA:18321"/>
        <dbReference type="ChEBI" id="CHEBI:16810"/>
        <dbReference type="ChEBI" id="CHEBI:17865"/>
        <dbReference type="ChEBI" id="CHEBI:29985"/>
        <dbReference type="ChEBI" id="CHEBI:57427"/>
        <dbReference type="EC" id="2.6.1.42"/>
    </reaction>
</comment>
<evidence type="ECO:0000256" key="11">
    <source>
        <dbReference type="ARBA" id="ARBA00022898"/>
    </source>
</evidence>
<keyword evidence="10 16" id="KW-0808">Transferase</keyword>
<dbReference type="UniPathway" id="UPA00049">
    <property type="reaction ID" value="UER00062"/>
</dbReference>
<evidence type="ECO:0000256" key="4">
    <source>
        <dbReference type="ARBA" id="ARBA00004931"/>
    </source>
</evidence>
<evidence type="ECO:0000256" key="7">
    <source>
        <dbReference type="ARBA" id="ARBA00013053"/>
    </source>
</evidence>
<evidence type="ECO:0000256" key="15">
    <source>
        <dbReference type="ARBA" id="ARBA00049229"/>
    </source>
</evidence>
<evidence type="ECO:0000256" key="5">
    <source>
        <dbReference type="ARBA" id="ARBA00005072"/>
    </source>
</evidence>
<dbReference type="GO" id="GO:0052656">
    <property type="term" value="F:L-isoleucine-2-oxoglutarate transaminase activity"/>
    <property type="evidence" value="ECO:0007669"/>
    <property type="project" value="RHEA"/>
</dbReference>
<comment type="pathway">
    <text evidence="3">Amino-acid biosynthesis; L-isoleucine biosynthesis; L-isoleucine from 2-oxobutanoate: step 4/4.</text>
</comment>
<evidence type="ECO:0000256" key="3">
    <source>
        <dbReference type="ARBA" id="ARBA00004824"/>
    </source>
</evidence>
<evidence type="ECO:0000256" key="8">
    <source>
        <dbReference type="ARBA" id="ARBA00022576"/>
    </source>
</evidence>
<comment type="function">
    <text evidence="2">Acts on leucine, isoleucine and valine.</text>
</comment>
<comment type="pathway">
    <text evidence="4">Amino-acid biosynthesis; L-valine biosynthesis; L-valine from pyruvate: step 4/4.</text>
</comment>
<gene>
    <name evidence="16" type="ORF">MNBD_ACTINO02-1551</name>
</gene>
<organism evidence="16">
    <name type="scientific">hydrothermal vent metagenome</name>
    <dbReference type="NCBI Taxonomy" id="652676"/>
    <lineage>
        <taxon>unclassified sequences</taxon>
        <taxon>metagenomes</taxon>
        <taxon>ecological metagenomes</taxon>
    </lineage>
</organism>
<dbReference type="Gene3D" id="3.20.10.10">
    <property type="entry name" value="D-amino Acid Aminotransferase, subunit A, domain 2"/>
    <property type="match status" value="1"/>
</dbReference>
<comment type="catalytic activity">
    <reaction evidence="13">
        <text>L-valine + 2-oxoglutarate = 3-methyl-2-oxobutanoate + L-glutamate</text>
        <dbReference type="Rhea" id="RHEA:24813"/>
        <dbReference type="ChEBI" id="CHEBI:11851"/>
        <dbReference type="ChEBI" id="CHEBI:16810"/>
        <dbReference type="ChEBI" id="CHEBI:29985"/>
        <dbReference type="ChEBI" id="CHEBI:57762"/>
        <dbReference type="EC" id="2.6.1.42"/>
    </reaction>
</comment>
<reference evidence="16" key="1">
    <citation type="submission" date="2018-06" db="EMBL/GenBank/DDBJ databases">
        <authorList>
            <person name="Zhirakovskaya E."/>
        </authorList>
    </citation>
    <scope>NUCLEOTIDE SEQUENCE</scope>
</reference>
<evidence type="ECO:0000256" key="10">
    <source>
        <dbReference type="ARBA" id="ARBA00022679"/>
    </source>
</evidence>
<dbReference type="InterPro" id="IPR018300">
    <property type="entry name" value="Aminotrans_IV_CS"/>
</dbReference>
<dbReference type="SUPFAM" id="SSF56752">
    <property type="entry name" value="D-aminoacid aminotransferase-like PLP-dependent enzymes"/>
    <property type="match status" value="1"/>
</dbReference>
<keyword evidence="8 16" id="KW-0032">Aminotransferase</keyword>
<dbReference type="GO" id="GO:0052654">
    <property type="term" value="F:L-leucine-2-oxoglutarate transaminase activity"/>
    <property type="evidence" value="ECO:0007669"/>
    <property type="project" value="RHEA"/>
</dbReference>
<dbReference type="GO" id="GO:0009097">
    <property type="term" value="P:isoleucine biosynthetic process"/>
    <property type="evidence" value="ECO:0007669"/>
    <property type="project" value="UniProtKB-UniPathway"/>
</dbReference>
<name>A0A3B0ST31_9ZZZZ</name>
<dbReference type="PANTHER" id="PTHR42743">
    <property type="entry name" value="AMINO-ACID AMINOTRANSFERASE"/>
    <property type="match status" value="1"/>
</dbReference>
<comment type="catalytic activity">
    <reaction evidence="14">
        <text>L-isoleucine + 2-oxoglutarate = (S)-3-methyl-2-oxopentanoate + L-glutamate</text>
        <dbReference type="Rhea" id="RHEA:24801"/>
        <dbReference type="ChEBI" id="CHEBI:16810"/>
        <dbReference type="ChEBI" id="CHEBI:29985"/>
        <dbReference type="ChEBI" id="CHEBI:35146"/>
        <dbReference type="ChEBI" id="CHEBI:58045"/>
        <dbReference type="EC" id="2.6.1.42"/>
    </reaction>
</comment>